<gene>
    <name evidence="2" type="ORF">AB6T85_23670</name>
</gene>
<dbReference type="EMBL" id="JBGFFX010000025">
    <property type="protein sequence ID" value="MEY8773407.1"/>
    <property type="molecule type" value="Genomic_DNA"/>
</dbReference>
<evidence type="ECO:0000256" key="1">
    <source>
        <dbReference type="SAM" id="Phobius"/>
    </source>
</evidence>
<keyword evidence="1" id="KW-1133">Transmembrane helix</keyword>
<comment type="caution">
    <text evidence="2">The sequence shown here is derived from an EMBL/GenBank/DDBJ whole genome shotgun (WGS) entry which is preliminary data.</text>
</comment>
<evidence type="ECO:0000313" key="3">
    <source>
        <dbReference type="Proteomes" id="UP001565243"/>
    </source>
</evidence>
<evidence type="ECO:0008006" key="4">
    <source>
        <dbReference type="Google" id="ProtNLM"/>
    </source>
</evidence>
<keyword evidence="1" id="KW-0472">Membrane</keyword>
<proteinExistence type="predicted"/>
<keyword evidence="3" id="KW-1185">Reference proteome</keyword>
<feature type="transmembrane region" description="Helical" evidence="1">
    <location>
        <begin position="49"/>
        <end position="69"/>
    </location>
</feature>
<accession>A0ABV4EEQ3</accession>
<keyword evidence="1" id="KW-0812">Transmembrane</keyword>
<sequence length="82" mass="9123">MQNNKIKILLLLVVLWVVGLFTFLVGGRLLISLVSYCLVDDFDFDRNDLIRGLEISIGCGVIIGVGQFLMSKEKSASPTDYK</sequence>
<organism evidence="2 3">
    <name type="scientific">Erwinia aeris</name>
    <dbReference type="NCBI Taxonomy" id="3239803"/>
    <lineage>
        <taxon>Bacteria</taxon>
        <taxon>Pseudomonadati</taxon>
        <taxon>Pseudomonadota</taxon>
        <taxon>Gammaproteobacteria</taxon>
        <taxon>Enterobacterales</taxon>
        <taxon>Erwiniaceae</taxon>
        <taxon>Erwinia</taxon>
    </lineage>
</organism>
<name>A0ABV4EEQ3_9GAMM</name>
<feature type="transmembrane region" description="Helical" evidence="1">
    <location>
        <begin position="9"/>
        <end position="29"/>
    </location>
</feature>
<protein>
    <recommendedName>
        <fullName evidence="4">DUF378 domain-containing protein</fullName>
    </recommendedName>
</protein>
<dbReference type="Proteomes" id="UP001565243">
    <property type="component" value="Unassembled WGS sequence"/>
</dbReference>
<evidence type="ECO:0000313" key="2">
    <source>
        <dbReference type="EMBL" id="MEY8773407.1"/>
    </source>
</evidence>
<reference evidence="2 3" key="1">
    <citation type="submission" date="2024-07" db="EMBL/GenBank/DDBJ databases">
        <authorList>
            <person name="Hebao G."/>
        </authorList>
    </citation>
    <scope>NUCLEOTIDE SEQUENCE [LARGE SCALE GENOMIC DNA]</scope>
    <source>
        <strain evidence="2 3">ACCC 02193</strain>
    </source>
</reference>
<dbReference type="RefSeq" id="WP_125289627.1">
    <property type="nucleotide sequence ID" value="NZ_JBGFFX010000025.1"/>
</dbReference>